<dbReference type="Pfam" id="PF09797">
    <property type="entry name" value="NatB_MDM20"/>
    <property type="match status" value="1"/>
</dbReference>
<reference evidence="6" key="1">
    <citation type="submission" date="2019-01" db="EMBL/GenBank/DDBJ databases">
        <title>Colletotrichum abscissum LGMF1257.</title>
        <authorList>
            <person name="Baroncelli R."/>
        </authorList>
    </citation>
    <scope>NUCLEOTIDE SEQUENCE</scope>
    <source>
        <strain evidence="6">Ca142</strain>
    </source>
</reference>
<dbReference type="InterPro" id="IPR019183">
    <property type="entry name" value="NAA25_NatB_aux_su"/>
</dbReference>
<organism evidence="6 7">
    <name type="scientific">Colletotrichum abscissum</name>
    <dbReference type="NCBI Taxonomy" id="1671311"/>
    <lineage>
        <taxon>Eukaryota</taxon>
        <taxon>Fungi</taxon>
        <taxon>Dikarya</taxon>
        <taxon>Ascomycota</taxon>
        <taxon>Pezizomycotina</taxon>
        <taxon>Sordariomycetes</taxon>
        <taxon>Hypocreomycetidae</taxon>
        <taxon>Glomerellales</taxon>
        <taxon>Glomerellaceae</taxon>
        <taxon>Colletotrichum</taxon>
        <taxon>Colletotrichum acutatum species complex</taxon>
    </lineage>
</organism>
<dbReference type="Proteomes" id="UP001056436">
    <property type="component" value="Unassembled WGS sequence"/>
</dbReference>
<comment type="function">
    <text evidence="1">Required for the assembly of cytochrome c oxidase.</text>
</comment>
<gene>
    <name evidence="6" type="ORF">CABS02_00079</name>
</gene>
<evidence type="ECO:0000256" key="1">
    <source>
        <dbReference type="ARBA" id="ARBA00003875"/>
    </source>
</evidence>
<evidence type="ECO:0000256" key="2">
    <source>
        <dbReference type="ARBA" id="ARBA00004569"/>
    </source>
</evidence>
<evidence type="ECO:0000313" key="6">
    <source>
        <dbReference type="EMBL" id="KAI3559104.1"/>
    </source>
</evidence>
<dbReference type="GO" id="GO:0005758">
    <property type="term" value="C:mitochondrial intermembrane space"/>
    <property type="evidence" value="ECO:0007669"/>
    <property type="project" value="UniProtKB-SubCell"/>
</dbReference>
<dbReference type="InterPro" id="IPR009069">
    <property type="entry name" value="Cys_alpha_HP_mot_SF"/>
</dbReference>
<protein>
    <submittedName>
        <fullName evidence="6">N-acetyltransferase B complex non catalytic subunit</fullName>
    </submittedName>
</protein>
<proteinExistence type="predicted"/>
<dbReference type="SUPFAM" id="SSF47072">
    <property type="entry name" value="Cysteine alpha-hairpin motif"/>
    <property type="match status" value="1"/>
</dbReference>
<feature type="compositionally biased region" description="Basic and acidic residues" evidence="5">
    <location>
        <begin position="13"/>
        <end position="22"/>
    </location>
</feature>
<comment type="subcellular location">
    <subcellularLocation>
        <location evidence="2">Mitochondrion intermembrane space</location>
    </subcellularLocation>
</comment>
<comment type="caution">
    <text evidence="6">The sequence shown here is derived from an EMBL/GenBank/DDBJ whole genome shotgun (WGS) entry which is preliminary data.</text>
</comment>
<dbReference type="OrthoDB" id="1874341at2759"/>
<keyword evidence="3" id="KW-0496">Mitochondrion</keyword>
<dbReference type="EMBL" id="SDAQ01000001">
    <property type="protein sequence ID" value="KAI3559104.1"/>
    <property type="molecule type" value="Genomic_DNA"/>
</dbReference>
<feature type="region of interest" description="Disordered" evidence="5">
    <location>
        <begin position="1"/>
        <end position="22"/>
    </location>
</feature>
<dbReference type="PANTHER" id="PTHR46811">
    <property type="entry name" value="COILED-COIL-HELIX-COILED-COIL-HELIX DOMAIN-CONTAINING PROTEIN 7"/>
    <property type="match status" value="1"/>
</dbReference>
<dbReference type="InterPro" id="IPR051040">
    <property type="entry name" value="COX23"/>
</dbReference>
<dbReference type="GO" id="GO:0033108">
    <property type="term" value="P:mitochondrial respiratory chain complex assembly"/>
    <property type="evidence" value="ECO:0007669"/>
    <property type="project" value="TreeGrafter"/>
</dbReference>
<dbReference type="PANTHER" id="PTHR46811:SF1">
    <property type="entry name" value="COILED-COIL-HELIX-COILED-COIL-HELIX DOMAIN-CONTAINING PROTEIN 7"/>
    <property type="match status" value="1"/>
</dbReference>
<keyword evidence="7" id="KW-1185">Reference proteome</keyword>
<keyword evidence="4" id="KW-1015">Disulfide bond</keyword>
<dbReference type="PROSITE" id="PS51808">
    <property type="entry name" value="CHCH"/>
    <property type="match status" value="1"/>
</dbReference>
<evidence type="ECO:0000256" key="3">
    <source>
        <dbReference type="ARBA" id="ARBA00023128"/>
    </source>
</evidence>
<evidence type="ECO:0000256" key="4">
    <source>
        <dbReference type="ARBA" id="ARBA00023157"/>
    </source>
</evidence>
<evidence type="ECO:0000256" key="5">
    <source>
        <dbReference type="SAM" id="MobiDB-lite"/>
    </source>
</evidence>
<evidence type="ECO:0000313" key="7">
    <source>
        <dbReference type="Proteomes" id="UP001056436"/>
    </source>
</evidence>
<accession>A0A9P9XSD0</accession>
<dbReference type="AlphaFoldDB" id="A0A9P9XSD0"/>
<sequence>MSEPQKPATAAPEKVDETYTESKAKFEGKAKSEYFDPCQELAQKSIKCLHRNGGDRAMCGDYFQAYRDCKKAWPAPIRAWRLIGNVGRIGVGLSGGTRPANGAGTPNVGAQCPSKLILPRHPIRSITMSWNRPQLRSGTDLQLQSAFNDGQWANAIRLAEQRFRTFKDPYFEAVKICAESQLDSPLEKASPFIAIRKLVQDPTAVRDPDTLELLEWASEEFIEDRDFSETFGPLKLRYVKAKPKDKNGGTRCLESCLLHWDLVSAQQIAAVLDKSFPQERSFLFWNIAITHLLAQCPAGKKQLYGMLALKQMQRAAQFAEQSGAEKNGEVSDRAIKTEEEILLFYRILEAHGSTAEWEAALKGPSLNPVYQFRKGRKDLFLQAIEVLERKGQWKTVYDLCKDCLSTTDENQKLSLLACDYAVWKKFLNAAGQIGQTQEASTEVSELINRFLTQEGVRSIYKRNVRLAKVEAAFLFPKSTQSSSDAASNEFEELRQYIEVECESPACFDDVRGFVERLPPQEIKALAYEFLIELSEESQDSARSASVKALAYKLQYLGLSSPKTLVRVPNEDVKKPNDWKCITCNTTNKSSTCTTCVKKLLESTLTLYSSLLNSTEIGHLDCVPELAILAASCCVRLSGAHERGIDNPTSLSKNGRPDRLLQAALIIEDQLTRTPKHTRLTLALVRIYLVLGCASRAREVWDTADVKRTIIDSLGPYFFDRLATIAPTLVLPPNRPERGLMQGLKSHYRASLKLRMPRRLADAFEAESYTAILDIPSYTERLRSSCTLVMGYVEESQAARALDIRSDSIFEEPAVEEVTDNSVLNEVIDYGSVPNFEAASGRPIYDVLRLGPDPSNLRSHLALAAEKFFEVMTFKPASSYKVANVAQTTAAELAFVLESLQRLGNTFSRFLHTRGKNLTQQEETYYEVVSLLITLIPLTISASRSPPPPELLASIASAIKSGLEVLRAQALSTPADAEGSKTLMMLGSLHGLSILRDAAAAVKLATSYIVTFNDREKERDRSGQSNVPKDVMAQVKALENAASTAFTEGKARVALLKQESNTLNAKLGSWTFETDSGDDLSKQIREVAGSHVGVWSQRVTDSWRTNVKGWESVRWE</sequence>
<name>A0A9P9XSD0_9PEZI</name>